<dbReference type="RefSeq" id="WP_013823472.1">
    <property type="nucleotide sequence ID" value="NZ_FQZM01000014.1"/>
</dbReference>
<sequence length="87" mass="9982">MARNKTKYKRLELRLPADHPLFRYPPGQRAARARELIDTAIRLEERLSEIERQLAGIAQKLTGGACTSTRKVPQKTVEFDVEAFMNL</sequence>
<keyword evidence="3" id="KW-1185">Reference proteome</keyword>
<dbReference type="OrthoDB" id="1726628at2"/>
<organism evidence="2 3">
    <name type="scientific">Desulfofundulus thermosubterraneus DSM 16057</name>
    <dbReference type="NCBI Taxonomy" id="1121432"/>
    <lineage>
        <taxon>Bacteria</taxon>
        <taxon>Bacillati</taxon>
        <taxon>Bacillota</taxon>
        <taxon>Clostridia</taxon>
        <taxon>Eubacteriales</taxon>
        <taxon>Peptococcaceae</taxon>
        <taxon>Desulfofundulus</taxon>
    </lineage>
</organism>
<dbReference type="AlphaFoldDB" id="A0A1M6ET65"/>
<dbReference type="Proteomes" id="UP000184529">
    <property type="component" value="Unassembled WGS sequence"/>
</dbReference>
<keyword evidence="1" id="KW-0175">Coiled coil</keyword>
<evidence type="ECO:0000256" key="1">
    <source>
        <dbReference type="SAM" id="Coils"/>
    </source>
</evidence>
<dbReference type="STRING" id="1121432.SAMN02745219_01268"/>
<evidence type="ECO:0000313" key="2">
    <source>
        <dbReference type="EMBL" id="SHI88608.1"/>
    </source>
</evidence>
<feature type="coiled-coil region" evidence="1">
    <location>
        <begin position="33"/>
        <end position="60"/>
    </location>
</feature>
<dbReference type="EMBL" id="FQZM01000014">
    <property type="protein sequence ID" value="SHI88608.1"/>
    <property type="molecule type" value="Genomic_DNA"/>
</dbReference>
<reference evidence="3" key="1">
    <citation type="submission" date="2016-11" db="EMBL/GenBank/DDBJ databases">
        <authorList>
            <person name="Varghese N."/>
            <person name="Submissions S."/>
        </authorList>
    </citation>
    <scope>NUCLEOTIDE SEQUENCE [LARGE SCALE GENOMIC DNA]</scope>
    <source>
        <strain evidence="3">DSM 16057</strain>
    </source>
</reference>
<name>A0A1M6ET65_9FIRM</name>
<accession>A0A1M6ET65</accession>
<protein>
    <submittedName>
        <fullName evidence="2">Uncharacterized protein</fullName>
    </submittedName>
</protein>
<evidence type="ECO:0000313" key="3">
    <source>
        <dbReference type="Proteomes" id="UP000184529"/>
    </source>
</evidence>
<proteinExistence type="predicted"/>
<gene>
    <name evidence="2" type="ORF">SAMN02745219_01268</name>
</gene>